<dbReference type="Pfam" id="PF00095">
    <property type="entry name" value="WAP"/>
    <property type="match status" value="1"/>
</dbReference>
<accession>A0A226E9N0</accession>
<evidence type="ECO:0000256" key="3">
    <source>
        <dbReference type="ARBA" id="ARBA00022690"/>
    </source>
</evidence>
<protein>
    <submittedName>
        <fullName evidence="9">Elafin</fullName>
    </submittedName>
</protein>
<dbReference type="Proteomes" id="UP000198287">
    <property type="component" value="Unassembled WGS sequence"/>
</dbReference>
<evidence type="ECO:0000256" key="2">
    <source>
        <dbReference type="ARBA" id="ARBA00022525"/>
    </source>
</evidence>
<evidence type="ECO:0000259" key="8">
    <source>
        <dbReference type="PROSITE" id="PS51390"/>
    </source>
</evidence>
<dbReference type="OMA" id="KKCCENG"/>
<evidence type="ECO:0000313" key="10">
    <source>
        <dbReference type="Proteomes" id="UP000198287"/>
    </source>
</evidence>
<dbReference type="InterPro" id="IPR008197">
    <property type="entry name" value="WAP_dom"/>
</dbReference>
<keyword evidence="10" id="KW-1185">Reference proteome</keyword>
<feature type="chain" id="PRO_5012058985" evidence="7">
    <location>
        <begin position="18"/>
        <end position="129"/>
    </location>
</feature>
<dbReference type="GO" id="GO:0005576">
    <property type="term" value="C:extracellular region"/>
    <property type="evidence" value="ECO:0007669"/>
    <property type="project" value="UniProtKB-SubCell"/>
</dbReference>
<keyword evidence="3" id="KW-0646">Protease inhibitor</keyword>
<keyword evidence="2" id="KW-0964">Secreted</keyword>
<comment type="similarity">
    <text evidence="5">Belongs to the protease inhibitor I19 family.</text>
</comment>
<dbReference type="AlphaFoldDB" id="A0A226E9N0"/>
<evidence type="ECO:0000256" key="1">
    <source>
        <dbReference type="ARBA" id="ARBA00004613"/>
    </source>
</evidence>
<reference evidence="9 10" key="1">
    <citation type="submission" date="2015-12" db="EMBL/GenBank/DDBJ databases">
        <title>The genome of Folsomia candida.</title>
        <authorList>
            <person name="Faddeeva A."/>
            <person name="Derks M.F."/>
            <person name="Anvar Y."/>
            <person name="Smit S."/>
            <person name="Van Straalen N."/>
            <person name="Roelofs D."/>
        </authorList>
    </citation>
    <scope>NUCLEOTIDE SEQUENCE [LARGE SCALE GENOMIC DNA]</scope>
    <source>
        <strain evidence="9 10">VU population</strain>
        <tissue evidence="9">Whole body</tissue>
    </source>
</reference>
<dbReference type="InterPro" id="IPR036201">
    <property type="entry name" value="Pacifastin_dom_sf"/>
</dbReference>
<dbReference type="SUPFAM" id="SSF57256">
    <property type="entry name" value="Elafin-like"/>
    <property type="match status" value="1"/>
</dbReference>
<evidence type="ECO:0000313" key="9">
    <source>
        <dbReference type="EMBL" id="OXA53316.1"/>
    </source>
</evidence>
<evidence type="ECO:0000256" key="4">
    <source>
        <dbReference type="ARBA" id="ARBA00022900"/>
    </source>
</evidence>
<comment type="subcellular location">
    <subcellularLocation>
        <location evidence="1">Secreted</location>
    </subcellularLocation>
</comment>
<comment type="caution">
    <text evidence="9">The sequence shown here is derived from an EMBL/GenBank/DDBJ whole genome shotgun (WGS) entry which is preliminary data.</text>
</comment>
<keyword evidence="7" id="KW-0732">Signal</keyword>
<feature type="signal peptide" evidence="7">
    <location>
        <begin position="1"/>
        <end position="17"/>
    </location>
</feature>
<keyword evidence="4" id="KW-0722">Serine protease inhibitor</keyword>
<dbReference type="Gene3D" id="4.10.75.10">
    <property type="entry name" value="Elafin-like"/>
    <property type="match status" value="1"/>
</dbReference>
<name>A0A226E9N0_FOLCA</name>
<evidence type="ECO:0000256" key="5">
    <source>
        <dbReference type="ARBA" id="ARBA00029459"/>
    </source>
</evidence>
<sequence length="129" mass="13733">MSRLFILAALLVITAVALDVVPRPKNCAVGTTYPKDCNTCTCGATIAADKCSKFDCDKVKASTTPRTPSSSRPGICPTKVTPRPGIDDCSKRNQTSICKVDVDCPGAKKCCENGCKVFLCRNAIYPNTP</sequence>
<organism evidence="9 10">
    <name type="scientific">Folsomia candida</name>
    <name type="common">Springtail</name>
    <dbReference type="NCBI Taxonomy" id="158441"/>
    <lineage>
        <taxon>Eukaryota</taxon>
        <taxon>Metazoa</taxon>
        <taxon>Ecdysozoa</taxon>
        <taxon>Arthropoda</taxon>
        <taxon>Hexapoda</taxon>
        <taxon>Collembola</taxon>
        <taxon>Entomobryomorpha</taxon>
        <taxon>Isotomoidea</taxon>
        <taxon>Isotomidae</taxon>
        <taxon>Proisotominae</taxon>
        <taxon>Folsomia</taxon>
    </lineage>
</organism>
<feature type="domain" description="WAP" evidence="8">
    <location>
        <begin position="69"/>
        <end position="124"/>
    </location>
</feature>
<proteinExistence type="inferred from homology"/>
<feature type="compositionally biased region" description="Low complexity" evidence="6">
    <location>
        <begin position="62"/>
        <end position="73"/>
    </location>
</feature>
<dbReference type="SUPFAM" id="SSF57283">
    <property type="entry name" value="PMP inhibitors"/>
    <property type="match status" value="1"/>
</dbReference>
<dbReference type="EMBL" id="LNIX01000006">
    <property type="protein sequence ID" value="OXA53316.1"/>
    <property type="molecule type" value="Genomic_DNA"/>
</dbReference>
<dbReference type="GO" id="GO:0004867">
    <property type="term" value="F:serine-type endopeptidase inhibitor activity"/>
    <property type="evidence" value="ECO:0007669"/>
    <property type="project" value="UniProtKB-KW"/>
</dbReference>
<feature type="region of interest" description="Disordered" evidence="6">
    <location>
        <begin position="60"/>
        <end position="79"/>
    </location>
</feature>
<dbReference type="PROSITE" id="PS51390">
    <property type="entry name" value="WAP"/>
    <property type="match status" value="1"/>
</dbReference>
<dbReference type="OrthoDB" id="6060011at2759"/>
<evidence type="ECO:0000256" key="7">
    <source>
        <dbReference type="SAM" id="SignalP"/>
    </source>
</evidence>
<dbReference type="InterPro" id="IPR036645">
    <property type="entry name" value="Elafin-like_sf"/>
</dbReference>
<gene>
    <name evidence="9" type="ORF">Fcan01_12391</name>
</gene>
<evidence type="ECO:0000256" key="6">
    <source>
        <dbReference type="SAM" id="MobiDB-lite"/>
    </source>
</evidence>